<evidence type="ECO:0000313" key="2">
    <source>
        <dbReference type="EMBL" id="KXZ44022.1"/>
    </source>
</evidence>
<dbReference type="AlphaFoldDB" id="A0A150G2C4"/>
<name>A0A150G2C4_GONPE</name>
<proteinExistence type="predicted"/>
<keyword evidence="3" id="KW-1185">Reference proteome</keyword>
<evidence type="ECO:0000313" key="3">
    <source>
        <dbReference type="Proteomes" id="UP000075714"/>
    </source>
</evidence>
<feature type="compositionally biased region" description="Low complexity" evidence="1">
    <location>
        <begin position="168"/>
        <end position="181"/>
    </location>
</feature>
<comment type="caution">
    <text evidence="2">The sequence shown here is derived from an EMBL/GenBank/DDBJ whole genome shotgun (WGS) entry which is preliminary data.</text>
</comment>
<accession>A0A150G2C4</accession>
<feature type="compositionally biased region" description="Polar residues" evidence="1">
    <location>
        <begin position="152"/>
        <end position="164"/>
    </location>
</feature>
<reference evidence="3" key="1">
    <citation type="journal article" date="2016" name="Nat. Commun.">
        <title>The Gonium pectorale genome demonstrates co-option of cell cycle regulation during the evolution of multicellularity.</title>
        <authorList>
            <person name="Hanschen E.R."/>
            <person name="Marriage T.N."/>
            <person name="Ferris P.J."/>
            <person name="Hamaji T."/>
            <person name="Toyoda A."/>
            <person name="Fujiyama A."/>
            <person name="Neme R."/>
            <person name="Noguchi H."/>
            <person name="Minakuchi Y."/>
            <person name="Suzuki M."/>
            <person name="Kawai-Toyooka H."/>
            <person name="Smith D.R."/>
            <person name="Sparks H."/>
            <person name="Anderson J."/>
            <person name="Bakaric R."/>
            <person name="Luria V."/>
            <person name="Karger A."/>
            <person name="Kirschner M.W."/>
            <person name="Durand P.M."/>
            <person name="Michod R.E."/>
            <person name="Nozaki H."/>
            <person name="Olson B.J."/>
        </authorList>
    </citation>
    <scope>NUCLEOTIDE SEQUENCE [LARGE SCALE GENOMIC DNA]</scope>
    <source>
        <strain evidence="3">NIES-2863</strain>
    </source>
</reference>
<feature type="compositionally biased region" description="Basic and acidic residues" evidence="1">
    <location>
        <begin position="183"/>
        <end position="196"/>
    </location>
</feature>
<gene>
    <name evidence="2" type="ORF">GPECTOR_75g746</name>
</gene>
<sequence length="214" mass="20973">MSTLRATVAMQARLQTRPSGAPCRAGRRPAVVSVAAASRQAAADGARGDGDRASSRVAAVLGAMAASATLLLASNGPVSAAELPTRPVAELSELPAWLASKLPAPAAISLGGAFDNLKTAAKDAASRAAENASNAAAAANAANEEAGLASATKPTEVQPTSDLLSSVAKPSPAPGKGPIAKAAKREAKSEAAEPELRASAAAAGQPQATPEKGV</sequence>
<evidence type="ECO:0000256" key="1">
    <source>
        <dbReference type="SAM" id="MobiDB-lite"/>
    </source>
</evidence>
<protein>
    <submittedName>
        <fullName evidence="2">Uncharacterized protein</fullName>
    </submittedName>
</protein>
<dbReference type="EMBL" id="LSYV01000076">
    <property type="protein sequence ID" value="KXZ44022.1"/>
    <property type="molecule type" value="Genomic_DNA"/>
</dbReference>
<organism evidence="2 3">
    <name type="scientific">Gonium pectorale</name>
    <name type="common">Green alga</name>
    <dbReference type="NCBI Taxonomy" id="33097"/>
    <lineage>
        <taxon>Eukaryota</taxon>
        <taxon>Viridiplantae</taxon>
        <taxon>Chlorophyta</taxon>
        <taxon>core chlorophytes</taxon>
        <taxon>Chlorophyceae</taxon>
        <taxon>CS clade</taxon>
        <taxon>Chlamydomonadales</taxon>
        <taxon>Volvocaceae</taxon>
        <taxon>Gonium</taxon>
    </lineage>
</organism>
<dbReference type="Proteomes" id="UP000075714">
    <property type="component" value="Unassembled WGS sequence"/>
</dbReference>
<feature type="region of interest" description="Disordered" evidence="1">
    <location>
        <begin position="146"/>
        <end position="214"/>
    </location>
</feature>